<reference evidence="3 4" key="1">
    <citation type="submission" date="2016-06" db="EMBL/GenBank/DDBJ databases">
        <authorList>
            <person name="Kjaerup R.B."/>
            <person name="Dalgaard T.S."/>
            <person name="Juul-Madsen H.R."/>
        </authorList>
    </citation>
    <scope>NUCLEOTIDE SEQUENCE [LARGE SCALE GENOMIC DNA]</scope>
    <source>
        <strain evidence="3 4">DSM 43363</strain>
    </source>
</reference>
<dbReference type="InterPro" id="IPR002347">
    <property type="entry name" value="SDR_fam"/>
</dbReference>
<dbReference type="STRING" id="47871.GA0070608_5709"/>
<gene>
    <name evidence="3" type="ORF">GA0070608_5709</name>
</gene>
<sequence>MENLRVVITGAARDFGRTLAIIFARQGAEVFLSARSLEGARRTAQEIRDLGSDRVHAFACDFTDPESVRAFADGVREKAGAVDVLLNNGANWLESEDLTTADDADILATTASAGGTVLMVKHFLPLLRASQRPDIVTLVSAAATPNYTGCAGHEAFYAAKGGQAAFTGILSKRLRAEGIRVISLFPPDFDNIDPLSPAWEGASRTPKDTLTAQSLAECVAFAVNQPRDCFLSQLHFEPGH</sequence>
<name>A0A1C6W4D2_9ACTN</name>
<dbReference type="Pfam" id="PF00106">
    <property type="entry name" value="adh_short"/>
    <property type="match status" value="1"/>
</dbReference>
<keyword evidence="2" id="KW-0560">Oxidoreductase</keyword>
<dbReference type="AlphaFoldDB" id="A0A1C6W4D2"/>
<dbReference type="SUPFAM" id="SSF51735">
    <property type="entry name" value="NAD(P)-binding Rossmann-fold domains"/>
    <property type="match status" value="1"/>
</dbReference>
<organism evidence="3 4">
    <name type="scientific">Micromonospora peucetia</name>
    <dbReference type="NCBI Taxonomy" id="47871"/>
    <lineage>
        <taxon>Bacteria</taxon>
        <taxon>Bacillati</taxon>
        <taxon>Actinomycetota</taxon>
        <taxon>Actinomycetes</taxon>
        <taxon>Micromonosporales</taxon>
        <taxon>Micromonosporaceae</taxon>
        <taxon>Micromonospora</taxon>
    </lineage>
</organism>
<evidence type="ECO:0000313" key="3">
    <source>
        <dbReference type="EMBL" id="SCL73425.1"/>
    </source>
</evidence>
<protein>
    <submittedName>
        <fullName evidence="3">Short chain dehydrogenase</fullName>
    </submittedName>
</protein>
<dbReference type="GO" id="GO:0016020">
    <property type="term" value="C:membrane"/>
    <property type="evidence" value="ECO:0007669"/>
    <property type="project" value="TreeGrafter"/>
</dbReference>
<evidence type="ECO:0000256" key="1">
    <source>
        <dbReference type="ARBA" id="ARBA00006484"/>
    </source>
</evidence>
<dbReference type="PRINTS" id="PR00081">
    <property type="entry name" value="GDHRDH"/>
</dbReference>
<proteinExistence type="inferred from homology"/>
<dbReference type="InterPro" id="IPR036291">
    <property type="entry name" value="NAD(P)-bd_dom_sf"/>
</dbReference>
<dbReference type="Gene3D" id="3.40.50.720">
    <property type="entry name" value="NAD(P)-binding Rossmann-like Domain"/>
    <property type="match status" value="1"/>
</dbReference>
<dbReference type="PANTHER" id="PTHR44196">
    <property type="entry name" value="DEHYDROGENASE/REDUCTASE SDR FAMILY MEMBER 7B"/>
    <property type="match status" value="1"/>
</dbReference>
<dbReference type="Proteomes" id="UP000199343">
    <property type="component" value="Unassembled WGS sequence"/>
</dbReference>
<dbReference type="PANTHER" id="PTHR44196:SF1">
    <property type="entry name" value="DEHYDROGENASE_REDUCTASE SDR FAMILY MEMBER 7B"/>
    <property type="match status" value="1"/>
</dbReference>
<dbReference type="GO" id="GO:0016491">
    <property type="term" value="F:oxidoreductase activity"/>
    <property type="evidence" value="ECO:0007669"/>
    <property type="project" value="UniProtKB-KW"/>
</dbReference>
<dbReference type="RefSeq" id="WP_091631931.1">
    <property type="nucleotide sequence ID" value="NZ_FMIC01000002.1"/>
</dbReference>
<dbReference type="EMBL" id="FMIC01000002">
    <property type="protein sequence ID" value="SCL73425.1"/>
    <property type="molecule type" value="Genomic_DNA"/>
</dbReference>
<comment type="similarity">
    <text evidence="1">Belongs to the short-chain dehydrogenases/reductases (SDR) family.</text>
</comment>
<accession>A0A1C6W4D2</accession>
<dbReference type="OrthoDB" id="3212478at2"/>
<dbReference type="CDD" id="cd05233">
    <property type="entry name" value="SDR_c"/>
    <property type="match status" value="1"/>
</dbReference>
<evidence type="ECO:0000313" key="4">
    <source>
        <dbReference type="Proteomes" id="UP000199343"/>
    </source>
</evidence>
<evidence type="ECO:0000256" key="2">
    <source>
        <dbReference type="ARBA" id="ARBA00023002"/>
    </source>
</evidence>